<gene>
    <name evidence="2" type="ORF">D7D52_07695</name>
</gene>
<sequence length="143" mass="16137">MRLKRQTIVTRKADPVELELLLHESALHRVVGGPRVMTAQLHHLAEFGKLPNVSLRVQPFASGCSRGLLHGPFIILEFRADSRSRPVEPPLVYLEGAGKPDIYMESRDDVRQYHEIASAIRKTALSETQSRDLLRQAARSYKA</sequence>
<dbReference type="EMBL" id="CP032568">
    <property type="protein sequence ID" value="AYF73761.1"/>
    <property type="molecule type" value="Genomic_DNA"/>
</dbReference>
<proteinExistence type="predicted"/>
<evidence type="ECO:0000313" key="3">
    <source>
        <dbReference type="Proteomes" id="UP000267164"/>
    </source>
</evidence>
<protein>
    <recommendedName>
        <fullName evidence="1">DUF5753 domain-containing protein</fullName>
    </recommendedName>
</protein>
<dbReference type="AlphaFoldDB" id="A0A386Z7X2"/>
<evidence type="ECO:0000259" key="1">
    <source>
        <dbReference type="Pfam" id="PF19054"/>
    </source>
</evidence>
<feature type="domain" description="DUF5753" evidence="1">
    <location>
        <begin position="2"/>
        <end position="136"/>
    </location>
</feature>
<dbReference type="OrthoDB" id="4285266at2"/>
<organism evidence="2 3">
    <name type="scientific">Nocardia yunnanensis</name>
    <dbReference type="NCBI Taxonomy" id="2382165"/>
    <lineage>
        <taxon>Bacteria</taxon>
        <taxon>Bacillati</taxon>
        <taxon>Actinomycetota</taxon>
        <taxon>Actinomycetes</taxon>
        <taxon>Mycobacteriales</taxon>
        <taxon>Nocardiaceae</taxon>
        <taxon>Nocardia</taxon>
    </lineage>
</organism>
<reference evidence="2 3" key="1">
    <citation type="submission" date="2018-09" db="EMBL/GenBank/DDBJ databases">
        <title>Nocardia yunnanensis sp. nov., an actinomycete isolated from a soil sample.</title>
        <authorList>
            <person name="Zhang J."/>
        </authorList>
    </citation>
    <scope>NUCLEOTIDE SEQUENCE [LARGE SCALE GENOMIC DNA]</scope>
    <source>
        <strain evidence="2 3">CFHS0054</strain>
    </source>
</reference>
<dbReference type="InterPro" id="IPR043917">
    <property type="entry name" value="DUF5753"/>
</dbReference>
<accession>A0A386Z7X2</accession>
<dbReference type="Pfam" id="PF19054">
    <property type="entry name" value="DUF5753"/>
    <property type="match status" value="1"/>
</dbReference>
<name>A0A386Z7X2_9NOCA</name>
<keyword evidence="3" id="KW-1185">Reference proteome</keyword>
<evidence type="ECO:0000313" key="2">
    <source>
        <dbReference type="EMBL" id="AYF73761.1"/>
    </source>
</evidence>
<dbReference type="RefSeq" id="WP_120735687.1">
    <property type="nucleotide sequence ID" value="NZ_CP032568.1"/>
</dbReference>
<dbReference type="Proteomes" id="UP000267164">
    <property type="component" value="Chromosome"/>
</dbReference>
<dbReference type="KEGG" id="nyu:D7D52_07695"/>